<dbReference type="AlphaFoldDB" id="A0A1I2J1F7"/>
<feature type="transmembrane region" description="Helical" evidence="1">
    <location>
        <begin position="46"/>
        <end position="66"/>
    </location>
</feature>
<dbReference type="STRING" id="1003.SAMN04488541_103837"/>
<keyword evidence="3" id="KW-1185">Reference proteome</keyword>
<name>A0A1I2J1F7_9BACT</name>
<organism evidence="2 3">
    <name type="scientific">Thermoflexibacter ruber</name>
    <dbReference type="NCBI Taxonomy" id="1003"/>
    <lineage>
        <taxon>Bacteria</taxon>
        <taxon>Pseudomonadati</taxon>
        <taxon>Bacteroidota</taxon>
        <taxon>Cytophagia</taxon>
        <taxon>Cytophagales</taxon>
        <taxon>Thermoflexibacteraceae</taxon>
        <taxon>Thermoflexibacter</taxon>
    </lineage>
</organism>
<keyword evidence="1" id="KW-0472">Membrane</keyword>
<evidence type="ECO:0000256" key="1">
    <source>
        <dbReference type="SAM" id="Phobius"/>
    </source>
</evidence>
<protein>
    <submittedName>
        <fullName evidence="2">Uncharacterized protein</fullName>
    </submittedName>
</protein>
<feature type="transmembrane region" description="Helical" evidence="1">
    <location>
        <begin position="15"/>
        <end position="34"/>
    </location>
</feature>
<accession>A0A1I2J1F7</accession>
<feature type="transmembrane region" description="Helical" evidence="1">
    <location>
        <begin position="154"/>
        <end position="172"/>
    </location>
</feature>
<keyword evidence="1" id="KW-1133">Transmembrane helix</keyword>
<feature type="transmembrane region" description="Helical" evidence="1">
    <location>
        <begin position="205"/>
        <end position="224"/>
    </location>
</feature>
<evidence type="ECO:0000313" key="2">
    <source>
        <dbReference type="EMBL" id="SFF47077.1"/>
    </source>
</evidence>
<dbReference type="Proteomes" id="UP000199513">
    <property type="component" value="Unassembled WGS sequence"/>
</dbReference>
<feature type="transmembrane region" description="Helical" evidence="1">
    <location>
        <begin position="97"/>
        <end position="116"/>
    </location>
</feature>
<dbReference type="EMBL" id="FONY01000038">
    <property type="protein sequence ID" value="SFF47077.1"/>
    <property type="molecule type" value="Genomic_DNA"/>
</dbReference>
<proteinExistence type="predicted"/>
<sequence length="233" mass="27857">MTNISNIEIPNHIRYIRIFSIFLLIASIWVLWYTTSKKLNTAPSLFSGYFLLIMITHFIIIFIYLFHHRFNPERILHKYYMCFSMSRHQLILQEFKLFLFTFPELWLSCLLIYITFIAPNSIFLLYIAIFQLVFLVFSIIIFRNIINIKNRGVYIFQAYTLFFQFVFMSWALDSDNLAISLYVICLPSSILTIPYILYKSCQCNYGIYIGVALSLTFIVLFYLLSRFSLKKWL</sequence>
<feature type="transmembrane region" description="Helical" evidence="1">
    <location>
        <begin position="178"/>
        <end position="198"/>
    </location>
</feature>
<reference evidence="2 3" key="1">
    <citation type="submission" date="2016-10" db="EMBL/GenBank/DDBJ databases">
        <authorList>
            <person name="de Groot N.N."/>
        </authorList>
    </citation>
    <scope>NUCLEOTIDE SEQUENCE [LARGE SCALE GENOMIC DNA]</scope>
    <source>
        <strain>GEY</strain>
        <strain evidence="3">DSM 9560</strain>
    </source>
</reference>
<feature type="transmembrane region" description="Helical" evidence="1">
    <location>
        <begin position="122"/>
        <end position="142"/>
    </location>
</feature>
<evidence type="ECO:0000313" key="3">
    <source>
        <dbReference type="Proteomes" id="UP000199513"/>
    </source>
</evidence>
<gene>
    <name evidence="2" type="ORF">SAMN04488541_103837</name>
</gene>
<keyword evidence="1" id="KW-0812">Transmembrane</keyword>